<dbReference type="InterPro" id="IPR000504">
    <property type="entry name" value="RRM_dom"/>
</dbReference>
<keyword evidence="6" id="KW-1185">Reference proteome</keyword>
<dbReference type="SUPFAM" id="SSF54928">
    <property type="entry name" value="RNA-binding domain, RBD"/>
    <property type="match status" value="1"/>
</dbReference>
<dbReference type="AlphaFoldDB" id="A0A8C9RGG4"/>
<dbReference type="InterPro" id="IPR012677">
    <property type="entry name" value="Nucleotide-bd_a/b_plait_sf"/>
</dbReference>
<feature type="compositionally biased region" description="Polar residues" evidence="3">
    <location>
        <begin position="240"/>
        <end position="256"/>
    </location>
</feature>
<reference evidence="5 6" key="1">
    <citation type="submission" date="2019-04" db="EMBL/GenBank/DDBJ databases">
        <authorList>
            <consortium name="Wellcome Sanger Institute Data Sharing"/>
        </authorList>
    </citation>
    <scope>NUCLEOTIDE SEQUENCE [LARGE SCALE GENOMIC DNA]</scope>
</reference>
<dbReference type="GO" id="GO:0030626">
    <property type="term" value="F:U12 snRNA binding"/>
    <property type="evidence" value="ECO:0007669"/>
    <property type="project" value="TreeGrafter"/>
</dbReference>
<reference evidence="5" key="3">
    <citation type="submission" date="2025-09" db="UniProtKB">
        <authorList>
            <consortium name="Ensembl"/>
        </authorList>
    </citation>
    <scope>IDENTIFICATION</scope>
</reference>
<dbReference type="InterPro" id="IPR035979">
    <property type="entry name" value="RBD_domain_sf"/>
</dbReference>
<protein>
    <submittedName>
        <fullName evidence="5">RNA binding motif protein 41</fullName>
    </submittedName>
</protein>
<feature type="region of interest" description="Disordered" evidence="3">
    <location>
        <begin position="208"/>
        <end position="296"/>
    </location>
</feature>
<dbReference type="SMART" id="SM00360">
    <property type="entry name" value="RRM"/>
    <property type="match status" value="1"/>
</dbReference>
<dbReference type="PROSITE" id="PS50102">
    <property type="entry name" value="RRM"/>
    <property type="match status" value="1"/>
</dbReference>
<evidence type="ECO:0000313" key="5">
    <source>
        <dbReference type="Ensembl" id="ENSSFOP00015015403.1"/>
    </source>
</evidence>
<proteinExistence type="predicted"/>
<dbReference type="KEGG" id="sfm:108920016"/>
<dbReference type="OrthoDB" id="277802at2759"/>
<dbReference type="RefSeq" id="XP_018583975.1">
    <property type="nucleotide sequence ID" value="XM_018728459.1"/>
</dbReference>
<dbReference type="InterPro" id="IPR045164">
    <property type="entry name" value="RBM41/RNPC3"/>
</dbReference>
<dbReference type="GO" id="GO:0000398">
    <property type="term" value="P:mRNA splicing, via spliceosome"/>
    <property type="evidence" value="ECO:0007669"/>
    <property type="project" value="TreeGrafter"/>
</dbReference>
<dbReference type="PANTHER" id="PTHR16105:SF2">
    <property type="entry name" value="RNA-BINDING PROTEIN 41"/>
    <property type="match status" value="1"/>
</dbReference>
<accession>A0A8C9RGG4</accession>
<keyword evidence="1 2" id="KW-0694">RNA-binding</keyword>
<dbReference type="GeneID" id="108920016"/>
<dbReference type="Pfam" id="PF00076">
    <property type="entry name" value="RRM_1"/>
    <property type="match status" value="1"/>
</dbReference>
<evidence type="ECO:0000259" key="4">
    <source>
        <dbReference type="PROSITE" id="PS50102"/>
    </source>
</evidence>
<dbReference type="Proteomes" id="UP000694397">
    <property type="component" value="Chromosome 14"/>
</dbReference>
<dbReference type="GeneTree" id="ENSGT00530000063786"/>
<evidence type="ECO:0000256" key="2">
    <source>
        <dbReference type="PROSITE-ProRule" id="PRU00176"/>
    </source>
</evidence>
<reference evidence="5" key="2">
    <citation type="submission" date="2025-08" db="UniProtKB">
        <authorList>
            <consortium name="Ensembl"/>
        </authorList>
    </citation>
    <scope>IDENTIFICATION</scope>
</reference>
<feature type="compositionally biased region" description="Low complexity" evidence="3">
    <location>
        <begin position="270"/>
        <end position="287"/>
    </location>
</feature>
<dbReference type="CTD" id="55285"/>
<feature type="compositionally biased region" description="Basic and acidic residues" evidence="3">
    <location>
        <begin position="229"/>
        <end position="239"/>
    </location>
</feature>
<feature type="region of interest" description="Disordered" evidence="3">
    <location>
        <begin position="1"/>
        <end position="24"/>
    </location>
</feature>
<dbReference type="GO" id="GO:0097157">
    <property type="term" value="F:pre-mRNA intronic binding"/>
    <property type="evidence" value="ECO:0007669"/>
    <property type="project" value="TreeGrafter"/>
</dbReference>
<feature type="region of interest" description="Disordered" evidence="3">
    <location>
        <begin position="429"/>
        <end position="455"/>
    </location>
</feature>
<gene>
    <name evidence="5" type="primary">rbm41</name>
</gene>
<organism evidence="5 6">
    <name type="scientific">Scleropages formosus</name>
    <name type="common">Asian bonytongue</name>
    <name type="synonym">Osteoglossum formosum</name>
    <dbReference type="NCBI Taxonomy" id="113540"/>
    <lineage>
        <taxon>Eukaryota</taxon>
        <taxon>Metazoa</taxon>
        <taxon>Chordata</taxon>
        <taxon>Craniata</taxon>
        <taxon>Vertebrata</taxon>
        <taxon>Euteleostomi</taxon>
        <taxon>Actinopterygii</taxon>
        <taxon>Neopterygii</taxon>
        <taxon>Teleostei</taxon>
        <taxon>Osteoglossocephala</taxon>
        <taxon>Osteoglossomorpha</taxon>
        <taxon>Osteoglossiformes</taxon>
        <taxon>Osteoglossidae</taxon>
        <taxon>Scleropages</taxon>
    </lineage>
</organism>
<dbReference type="PANTHER" id="PTHR16105">
    <property type="entry name" value="RNA-BINDING REGION-CONTAINING PROTEIN 3"/>
    <property type="match status" value="1"/>
</dbReference>
<name>A0A8C9RGG4_SCLFO</name>
<evidence type="ECO:0000313" key="6">
    <source>
        <dbReference type="Proteomes" id="UP000694397"/>
    </source>
</evidence>
<dbReference type="Ensembl" id="ENSSFOT00015015585.2">
    <property type="protein sequence ID" value="ENSSFOP00015015403.1"/>
    <property type="gene ID" value="ENSSFOG00015009956.2"/>
</dbReference>
<dbReference type="Gene3D" id="3.30.70.330">
    <property type="match status" value="1"/>
</dbReference>
<evidence type="ECO:0000256" key="3">
    <source>
        <dbReference type="SAM" id="MobiDB-lite"/>
    </source>
</evidence>
<evidence type="ECO:0000256" key="1">
    <source>
        <dbReference type="ARBA" id="ARBA00022884"/>
    </source>
</evidence>
<feature type="domain" description="RRM" evidence="4">
    <location>
        <begin position="352"/>
        <end position="430"/>
    </location>
</feature>
<dbReference type="GO" id="GO:0005689">
    <property type="term" value="C:U12-type spliceosomal complex"/>
    <property type="evidence" value="ECO:0007669"/>
    <property type="project" value="TreeGrafter"/>
</dbReference>
<sequence>MRRVARHSYEDGPVPEEQETEGQRQLHSLLLQQLDTDTDIDRCVAKRKCFAPAALYKPFGEQAAGVRSLSQFQALQDGEQELASLRELGLTDAEIELWRNRDDPEAGEKIRGMRVAPDARDERLQVIRDKMAARSELLSRPQRLSASRPLSRREMEIERALFHGSERPNFLSALYHQEEESHSSQDGLSSSNPLDSLYREVLEQKEQRVSSVKAGAGSQEVVSQPLPKSECKETLRPSDIDQSQTMRDSDLSSLKNGDSDQEQSAKALESSGQSQSQGSCNGSQHGGPKSLNANQPIGSLCATARQRPDGPMTVSGPIAEILEEEIQANRATEEEIRSIPRFQSYHKGDLSQVLCIKNLSPKTTLAQLVSLFSRFQRPTAPPVLYRLLTGRLKGQAFVTFPDVDTARAALELLNGYRLLGRPLVIEFGREKKEGTPTPEPPYSSGHSAETKGLKS</sequence>